<gene>
    <name evidence="2" type="ORF">HYPSUDRAFT_791097</name>
</gene>
<reference evidence="3" key="1">
    <citation type="submission" date="2014-04" db="EMBL/GenBank/DDBJ databases">
        <title>Evolutionary Origins and Diversification of the Mycorrhizal Mutualists.</title>
        <authorList>
            <consortium name="DOE Joint Genome Institute"/>
            <consortium name="Mycorrhizal Genomics Consortium"/>
            <person name="Kohler A."/>
            <person name="Kuo A."/>
            <person name="Nagy L.G."/>
            <person name="Floudas D."/>
            <person name="Copeland A."/>
            <person name="Barry K.W."/>
            <person name="Cichocki N."/>
            <person name="Veneault-Fourrey C."/>
            <person name="LaButti K."/>
            <person name="Lindquist E.A."/>
            <person name="Lipzen A."/>
            <person name="Lundell T."/>
            <person name="Morin E."/>
            <person name="Murat C."/>
            <person name="Riley R."/>
            <person name="Ohm R."/>
            <person name="Sun H."/>
            <person name="Tunlid A."/>
            <person name="Henrissat B."/>
            <person name="Grigoriev I.V."/>
            <person name="Hibbett D.S."/>
            <person name="Martin F."/>
        </authorList>
    </citation>
    <scope>NUCLEOTIDE SEQUENCE [LARGE SCALE GENOMIC DNA]</scope>
    <source>
        <strain evidence="3">FD-334 SS-4</strain>
    </source>
</reference>
<protein>
    <recommendedName>
        <fullName evidence="1">Heterokaryon incompatibility domain-containing protein</fullName>
    </recommendedName>
</protein>
<evidence type="ECO:0000313" key="3">
    <source>
        <dbReference type="Proteomes" id="UP000054270"/>
    </source>
</evidence>
<dbReference type="Proteomes" id="UP000054270">
    <property type="component" value="Unassembled WGS sequence"/>
</dbReference>
<dbReference type="PANTHER" id="PTHR33112">
    <property type="entry name" value="DOMAIN PROTEIN, PUTATIVE-RELATED"/>
    <property type="match status" value="1"/>
</dbReference>
<evidence type="ECO:0000313" key="2">
    <source>
        <dbReference type="EMBL" id="KJA27967.1"/>
    </source>
</evidence>
<sequence length="698" mass="78970">MSPVIQRVSTSFLNQLRLGGQSDQSTSKARDPLALICSACRTGPFSYEGFRQAVAESHYDETTGYCYTTTWAAISQSINNEACSWCTIVRRARDGLTSERFPPGGQEAVEVRVQVATVFRKAISIYLDGYKAVEYTIYAKPGDNAVKEIGEEVKMFSKGPYADYEKAVECINKCKDHEHCSENEETYLPTRVIDCSNPSKPRLVQTNRQVRGHYCNLSYVWGGDQHQKTTLSNIDTYTNEGITLPIPQTIADAIFVTNKLGIKYLWVDALCIIQDSTEDKNKELGIMSSIYANAYLTISALSSFRADQGFLPDERAPDVLPFIFADSAKPVGRMHLEVIIPRQTPGLGKYETVVMHRPLDKRGWCMQESILSPRRLIFQPPHIYYKCRTFGEMEISRPMFGDLHQPQAPSAVNDYIIFPPPNRKPEATFDVSDEELREQWRGMLLNYSERSITVPSDKFVALASIAELFQSSLKDQYVAGLWNRTLLYDLLWKVWPPMGPDEQHLPRPAGYRAPTWSWASVDGKLDIWYSYPPPSAACYEADILACSATPKVSTLPFGEITAATLTLRAKIHPLMRDGSKCTFTEHRGTRSGTRFVNNSSASWWSPPPGNCLEPPSPKDPFRGVVFDCQEGTETGRPMDFYVIILRAGRKWQNQGDWMHGLLVLRVDGEVEQYRRVARLDLEYLDWFDDKPLQIVALI</sequence>
<dbReference type="Pfam" id="PF06985">
    <property type="entry name" value="HET"/>
    <property type="match status" value="1"/>
</dbReference>
<dbReference type="STRING" id="945553.A0A0D2LJS7"/>
<feature type="domain" description="Heterokaryon incompatibility" evidence="1">
    <location>
        <begin position="214"/>
        <end position="368"/>
    </location>
</feature>
<dbReference type="OMA" id="CKIVCEL"/>
<dbReference type="EMBL" id="KN817522">
    <property type="protein sequence ID" value="KJA27967.1"/>
    <property type="molecule type" value="Genomic_DNA"/>
</dbReference>
<evidence type="ECO:0000259" key="1">
    <source>
        <dbReference type="Pfam" id="PF06985"/>
    </source>
</evidence>
<dbReference type="OrthoDB" id="5125733at2759"/>
<name>A0A0D2LJS7_HYPSF</name>
<organism evidence="2 3">
    <name type="scientific">Hypholoma sublateritium (strain FD-334 SS-4)</name>
    <dbReference type="NCBI Taxonomy" id="945553"/>
    <lineage>
        <taxon>Eukaryota</taxon>
        <taxon>Fungi</taxon>
        <taxon>Dikarya</taxon>
        <taxon>Basidiomycota</taxon>
        <taxon>Agaricomycotina</taxon>
        <taxon>Agaricomycetes</taxon>
        <taxon>Agaricomycetidae</taxon>
        <taxon>Agaricales</taxon>
        <taxon>Agaricineae</taxon>
        <taxon>Strophariaceae</taxon>
        <taxon>Hypholoma</taxon>
    </lineage>
</organism>
<accession>A0A0D2LJS7</accession>
<dbReference type="InterPro" id="IPR010730">
    <property type="entry name" value="HET"/>
</dbReference>
<dbReference type="PANTHER" id="PTHR33112:SF16">
    <property type="entry name" value="HETEROKARYON INCOMPATIBILITY DOMAIN-CONTAINING PROTEIN"/>
    <property type="match status" value="1"/>
</dbReference>
<keyword evidence="3" id="KW-1185">Reference proteome</keyword>
<dbReference type="AlphaFoldDB" id="A0A0D2LJS7"/>
<proteinExistence type="predicted"/>